<evidence type="ECO:0000256" key="7">
    <source>
        <dbReference type="SAM" id="MobiDB-lite"/>
    </source>
</evidence>
<keyword evidence="5 8" id="KW-1133">Transmembrane helix</keyword>
<gene>
    <name evidence="11" type="ORF">WHR41_06722</name>
</gene>
<feature type="compositionally biased region" description="Low complexity" evidence="7">
    <location>
        <begin position="844"/>
        <end position="860"/>
    </location>
</feature>
<evidence type="ECO:0000313" key="11">
    <source>
        <dbReference type="EMBL" id="KAL1584267.1"/>
    </source>
</evidence>
<dbReference type="RefSeq" id="XP_069227373.1">
    <property type="nucleotide sequence ID" value="XM_069375327.1"/>
</dbReference>
<evidence type="ECO:0000256" key="8">
    <source>
        <dbReference type="SAM" id="Phobius"/>
    </source>
</evidence>
<keyword evidence="4 9" id="KW-0732">Signal</keyword>
<feature type="transmembrane region" description="Helical" evidence="8">
    <location>
        <begin position="192"/>
        <end position="215"/>
    </location>
</feature>
<feature type="compositionally biased region" description="Low complexity" evidence="7">
    <location>
        <begin position="911"/>
        <end position="928"/>
    </location>
</feature>
<keyword evidence="12" id="KW-1185">Reference proteome</keyword>
<reference evidence="11 12" key="1">
    <citation type="journal article" date="2020" name="Microbiol. Resour. Announc.">
        <title>Draft Genome Sequence of a Cladosporium Species Isolated from the Mesophotic Ascidian Didemnum maculosum.</title>
        <authorList>
            <person name="Gioti A."/>
            <person name="Siaperas R."/>
            <person name="Nikolaivits E."/>
            <person name="Le Goff G."/>
            <person name="Ouazzani J."/>
            <person name="Kotoulas G."/>
            <person name="Topakas E."/>
        </authorList>
    </citation>
    <scope>NUCLEOTIDE SEQUENCE [LARGE SCALE GENOMIC DNA]</scope>
    <source>
        <strain evidence="11 12">TM138-S3</strain>
    </source>
</reference>
<comment type="similarity">
    <text evidence="2">Belongs to the transient receptor potential (TRP) ion channel family.</text>
</comment>
<evidence type="ECO:0000256" key="5">
    <source>
        <dbReference type="ARBA" id="ARBA00022989"/>
    </source>
</evidence>
<dbReference type="InterPro" id="IPR040241">
    <property type="entry name" value="TRP_Flc/Pkd2-like"/>
</dbReference>
<evidence type="ECO:0000256" key="6">
    <source>
        <dbReference type="ARBA" id="ARBA00023136"/>
    </source>
</evidence>
<organism evidence="11 12">
    <name type="scientific">Cladosporium halotolerans</name>
    <dbReference type="NCBI Taxonomy" id="1052096"/>
    <lineage>
        <taxon>Eukaryota</taxon>
        <taxon>Fungi</taxon>
        <taxon>Dikarya</taxon>
        <taxon>Ascomycota</taxon>
        <taxon>Pezizomycotina</taxon>
        <taxon>Dothideomycetes</taxon>
        <taxon>Dothideomycetidae</taxon>
        <taxon>Cladosporiales</taxon>
        <taxon>Cladosporiaceae</taxon>
        <taxon>Cladosporium</taxon>
    </lineage>
</organism>
<feature type="transmembrane region" description="Helical" evidence="8">
    <location>
        <begin position="619"/>
        <end position="638"/>
    </location>
</feature>
<feature type="region of interest" description="Disordered" evidence="7">
    <location>
        <begin position="766"/>
        <end position="788"/>
    </location>
</feature>
<feature type="region of interest" description="Disordered" evidence="7">
    <location>
        <begin position="800"/>
        <end position="983"/>
    </location>
</feature>
<feature type="transmembrane region" description="Helical" evidence="8">
    <location>
        <begin position="706"/>
        <end position="732"/>
    </location>
</feature>
<dbReference type="PANTHER" id="PTHR31145">
    <property type="entry name" value="INTEGRAL MEMBRANE PROTEIN (AFU_ORTHOLOGUE AFUA_7G01610)"/>
    <property type="match status" value="1"/>
</dbReference>
<name>A0AB34KJM2_9PEZI</name>
<evidence type="ECO:0000256" key="9">
    <source>
        <dbReference type="SAM" id="SignalP"/>
    </source>
</evidence>
<feature type="transmembrane region" description="Helical" evidence="8">
    <location>
        <begin position="675"/>
        <end position="694"/>
    </location>
</feature>
<evidence type="ECO:0000313" key="12">
    <source>
        <dbReference type="Proteomes" id="UP000803884"/>
    </source>
</evidence>
<dbReference type="EMBL" id="JAAQHG020000027">
    <property type="protein sequence ID" value="KAL1584267.1"/>
    <property type="molecule type" value="Genomic_DNA"/>
</dbReference>
<dbReference type="GO" id="GO:0009272">
    <property type="term" value="P:fungal-type cell wall biogenesis"/>
    <property type="evidence" value="ECO:0007669"/>
    <property type="project" value="TreeGrafter"/>
</dbReference>
<dbReference type="Proteomes" id="UP000803884">
    <property type="component" value="Unassembled WGS sequence"/>
</dbReference>
<dbReference type="Pfam" id="PF14558">
    <property type="entry name" value="TRP_N"/>
    <property type="match status" value="1"/>
</dbReference>
<evidence type="ECO:0000256" key="1">
    <source>
        <dbReference type="ARBA" id="ARBA00004141"/>
    </source>
</evidence>
<dbReference type="InterPro" id="IPR010308">
    <property type="entry name" value="TRP_C"/>
</dbReference>
<comment type="subcellular location">
    <subcellularLocation>
        <location evidence="1">Membrane</location>
        <topology evidence="1">Multi-pass membrane protein</topology>
    </subcellularLocation>
</comment>
<dbReference type="PANTHER" id="PTHR31145:SF7">
    <property type="entry name" value="TRP-LIKE ION CHANNEL"/>
    <property type="match status" value="1"/>
</dbReference>
<evidence type="ECO:0000259" key="10">
    <source>
        <dbReference type="SMART" id="SM01320"/>
    </source>
</evidence>
<evidence type="ECO:0000256" key="3">
    <source>
        <dbReference type="ARBA" id="ARBA00022692"/>
    </source>
</evidence>
<feature type="transmembrane region" description="Helical" evidence="8">
    <location>
        <begin position="644"/>
        <end position="663"/>
    </location>
</feature>
<feature type="compositionally biased region" description="Basic and acidic residues" evidence="7">
    <location>
        <begin position="768"/>
        <end position="787"/>
    </location>
</feature>
<feature type="compositionally biased region" description="Polar residues" evidence="7">
    <location>
        <begin position="815"/>
        <end position="826"/>
    </location>
</feature>
<feature type="signal peptide" evidence="9">
    <location>
        <begin position="1"/>
        <end position="24"/>
    </location>
</feature>
<feature type="chain" id="PRO_5044240679" description="ML-like domain-containing protein" evidence="9">
    <location>
        <begin position="25"/>
        <end position="1029"/>
    </location>
</feature>
<sequence length="1029" mass="113265">MITRLQPAMLALFALLACLRSASADETRYVTYLSPDGETSYLADNRRPALYTANFGDCLGGSLINVTRFDAAYYKDNMTVQFHLAGNTNLNNEALMMYIGVYAYGESRFDLTFNPCDANIASLCPVNSSIPIAANGIIPISQEDVANIPPIALSIPDFEGEAILRIFANSTESEIGCYSAVVTNGATFSQPAAVGSILGIFTFVAMLASFATAIYGEAVPTMRLHYAHSLSVGVIFAVFQHIFFTGALSMNWPSVLVAFWSNFAWSGGMIRTGTMQRSIDKLIGNNLGNTSSVGAAASGTANENLGGGYDISQIYKRGLGHATKRAFGFAKNHPAMRDLASEIYKRDYSLVLKRDVVRRSAVNALLRRQEELADASDGFKWYGHAVSEGLPLPGNFSGFAGTLGQEEIRVSNAFMTGFLWFLILLVLVVAATMAFKWVVEGLVRVKVLKQDRLAFFRQHWLGYSANVALRTCFLAWFMIMFLTIFQFTYDSSGGVKAVAALVFIIFFVGLPAIAAYACWYKIQLDKGRSERIQGESRKLFGKIPWFPARKVPQGSAQPAEQQHQTVDPDDKTQSEPFWQRMNSHYSITTTAELRTNIHDDEDYTKKFGWLAARFRRTRWWFFAFWLVYEFIRACFYGGASGQPLTQVFGLLVVEILAFAFVIWARPFEGMRLNILVVYCLGFSKVATVALSAAFDIRFNLERITTTVIGIVIIVIQGILVIITMIAIVVSVISSYMSVSRNKEEFRPRKWHGMREKYFNHLDTVVNDVPREPKPKPEPEPEPEDKGPYFEVKGIRRLGKIEDDDPDPVNIEDSLTRNPNQTMTTTRDNTDASLPLMKEGPVGGTASPARRSRATSAASTTQGALPFGARPHRPSWSQRDFSLYSQHNTTNAEDETSFSAVDMSRSLPEDNTTTTATPPRSRAPSRGPPQLRLQPSSESLGVGAAVSSRDAIGKVPAPAVRPRAGTWNSRHSARNSTSGGDFFFDAPESGSSAAAAPLHAPSAAKVPLTPAQEVEEFVRASGSGEEVGRK</sequence>
<feature type="compositionally biased region" description="Polar residues" evidence="7">
    <location>
        <begin position="965"/>
        <end position="978"/>
    </location>
</feature>
<keyword evidence="3 8" id="KW-0812">Transmembrane</keyword>
<feature type="transmembrane region" description="Helical" evidence="8">
    <location>
        <begin position="497"/>
        <end position="519"/>
    </location>
</feature>
<accession>A0AB34KJM2</accession>
<feature type="transmembrane region" description="Helical" evidence="8">
    <location>
        <begin position="227"/>
        <end position="250"/>
    </location>
</feature>
<dbReference type="GO" id="GO:0055085">
    <property type="term" value="P:transmembrane transport"/>
    <property type="evidence" value="ECO:0007669"/>
    <property type="project" value="TreeGrafter"/>
</dbReference>
<protein>
    <recommendedName>
        <fullName evidence="10">ML-like domain-containing protein</fullName>
    </recommendedName>
</protein>
<evidence type="ECO:0000256" key="2">
    <source>
        <dbReference type="ARBA" id="ARBA00010642"/>
    </source>
</evidence>
<proteinExistence type="inferred from homology"/>
<feature type="transmembrane region" description="Helical" evidence="8">
    <location>
        <begin position="460"/>
        <end position="485"/>
    </location>
</feature>
<evidence type="ECO:0000256" key="4">
    <source>
        <dbReference type="ARBA" id="ARBA00022729"/>
    </source>
</evidence>
<dbReference type="InterPro" id="IPR032800">
    <property type="entry name" value="TRP_N"/>
</dbReference>
<dbReference type="PROSITE" id="PS51257">
    <property type="entry name" value="PROKAR_LIPOPROTEIN"/>
    <property type="match status" value="1"/>
</dbReference>
<keyword evidence="6 8" id="KW-0472">Membrane</keyword>
<comment type="caution">
    <text evidence="11">The sequence shown here is derived from an EMBL/GenBank/DDBJ whole genome shotgun (WGS) entry which is preliminary data.</text>
</comment>
<feature type="transmembrane region" description="Helical" evidence="8">
    <location>
        <begin position="418"/>
        <end position="439"/>
    </location>
</feature>
<feature type="compositionally biased region" description="Polar residues" evidence="7">
    <location>
        <begin position="874"/>
        <end position="890"/>
    </location>
</feature>
<feature type="domain" description="ML-like" evidence="10">
    <location>
        <begin position="48"/>
        <end position="189"/>
    </location>
</feature>
<dbReference type="SMART" id="SM01320">
    <property type="entry name" value="TRP_N"/>
    <property type="match status" value="1"/>
</dbReference>
<dbReference type="Pfam" id="PF06011">
    <property type="entry name" value="TRP"/>
    <property type="match status" value="1"/>
</dbReference>
<dbReference type="AlphaFoldDB" id="A0AB34KJM2"/>
<dbReference type="GeneID" id="96008165"/>
<dbReference type="GO" id="GO:0016020">
    <property type="term" value="C:membrane"/>
    <property type="evidence" value="ECO:0007669"/>
    <property type="project" value="UniProtKB-SubCell"/>
</dbReference>